<evidence type="ECO:0000313" key="4">
    <source>
        <dbReference type="Proteomes" id="UP000245783"/>
    </source>
</evidence>
<dbReference type="CDD" id="cd02208">
    <property type="entry name" value="cupin_RmlC-like"/>
    <property type="match status" value="1"/>
</dbReference>
<gene>
    <name evidence="3" type="ORF">IE81DRAFT_325292</name>
</gene>
<dbReference type="EMBL" id="KZ819409">
    <property type="protein sequence ID" value="PWN40695.1"/>
    <property type="molecule type" value="Genomic_DNA"/>
</dbReference>
<sequence length="199" mass="22194">MPLQRPHVDSTGAWHFFDGDLQTWLVKDDGRSFTSGQRFKKGSPHTGAGRKSTATPPYHVHRFQTETFAVQSGILAYLIDGRTGILKAGETVNIPPWRPHTFWSDEASGEDLVVHITVKGGDNPGFDETFVHNFYGYLSSVTLAGRPPNPFQMLRLLDHADVILAGIPVTISNWVNIIFGRWIGGYLLRLPTSFKEFAD</sequence>
<dbReference type="STRING" id="1522189.A0A316VYY7"/>
<keyword evidence="4" id="KW-1185">Reference proteome</keyword>
<dbReference type="RefSeq" id="XP_025367855.1">
    <property type="nucleotide sequence ID" value="XM_025514472.1"/>
</dbReference>
<evidence type="ECO:0000259" key="2">
    <source>
        <dbReference type="Pfam" id="PF07883"/>
    </source>
</evidence>
<feature type="domain" description="Cupin type-2" evidence="2">
    <location>
        <begin position="55"/>
        <end position="105"/>
    </location>
</feature>
<feature type="region of interest" description="Disordered" evidence="1">
    <location>
        <begin position="35"/>
        <end position="56"/>
    </location>
</feature>
<dbReference type="InterPro" id="IPR011051">
    <property type="entry name" value="RmlC_Cupin_sf"/>
</dbReference>
<protein>
    <recommendedName>
        <fullName evidence="2">Cupin type-2 domain-containing protein</fullName>
    </recommendedName>
</protein>
<dbReference type="SUPFAM" id="SSF51182">
    <property type="entry name" value="RmlC-like cupins"/>
    <property type="match status" value="1"/>
</dbReference>
<name>A0A316VYY7_9BASI</name>
<evidence type="ECO:0000256" key="1">
    <source>
        <dbReference type="SAM" id="MobiDB-lite"/>
    </source>
</evidence>
<accession>A0A316VYY7</accession>
<dbReference type="OrthoDB" id="9976870at2759"/>
<dbReference type="Proteomes" id="UP000245783">
    <property type="component" value="Unassembled WGS sequence"/>
</dbReference>
<dbReference type="Gene3D" id="2.60.120.10">
    <property type="entry name" value="Jelly Rolls"/>
    <property type="match status" value="1"/>
</dbReference>
<dbReference type="Pfam" id="PF07883">
    <property type="entry name" value="Cupin_2"/>
    <property type="match status" value="1"/>
</dbReference>
<dbReference type="InParanoid" id="A0A316VYY7"/>
<proteinExistence type="predicted"/>
<organism evidence="3 4">
    <name type="scientific">Ceraceosorus guamensis</name>
    <dbReference type="NCBI Taxonomy" id="1522189"/>
    <lineage>
        <taxon>Eukaryota</taxon>
        <taxon>Fungi</taxon>
        <taxon>Dikarya</taxon>
        <taxon>Basidiomycota</taxon>
        <taxon>Ustilaginomycotina</taxon>
        <taxon>Exobasidiomycetes</taxon>
        <taxon>Ceraceosorales</taxon>
        <taxon>Ceraceosoraceae</taxon>
        <taxon>Ceraceosorus</taxon>
    </lineage>
</organism>
<dbReference type="InterPro" id="IPR013096">
    <property type="entry name" value="Cupin_2"/>
</dbReference>
<dbReference type="AlphaFoldDB" id="A0A316VYY7"/>
<dbReference type="GeneID" id="37036342"/>
<reference evidence="3 4" key="1">
    <citation type="journal article" date="2018" name="Mol. Biol. Evol.">
        <title>Broad Genomic Sampling Reveals a Smut Pathogenic Ancestry of the Fungal Clade Ustilaginomycotina.</title>
        <authorList>
            <person name="Kijpornyongpan T."/>
            <person name="Mondo S.J."/>
            <person name="Barry K."/>
            <person name="Sandor L."/>
            <person name="Lee J."/>
            <person name="Lipzen A."/>
            <person name="Pangilinan J."/>
            <person name="LaButti K."/>
            <person name="Hainaut M."/>
            <person name="Henrissat B."/>
            <person name="Grigoriev I.V."/>
            <person name="Spatafora J.W."/>
            <person name="Aime M.C."/>
        </authorList>
    </citation>
    <scope>NUCLEOTIDE SEQUENCE [LARGE SCALE GENOMIC DNA]</scope>
    <source>
        <strain evidence="3 4">MCA 4658</strain>
    </source>
</reference>
<dbReference type="InterPro" id="IPR014710">
    <property type="entry name" value="RmlC-like_jellyroll"/>
</dbReference>
<evidence type="ECO:0000313" key="3">
    <source>
        <dbReference type="EMBL" id="PWN40695.1"/>
    </source>
</evidence>